<keyword evidence="4" id="KW-1185">Reference proteome</keyword>
<feature type="region of interest" description="Disordered" evidence="1">
    <location>
        <begin position="305"/>
        <end position="392"/>
    </location>
</feature>
<evidence type="ECO:0000259" key="2">
    <source>
        <dbReference type="Pfam" id="PF11268"/>
    </source>
</evidence>
<gene>
    <name evidence="3" type="ORF">FYJ63_00755</name>
</gene>
<dbReference type="EMBL" id="VUMY01000001">
    <property type="protein sequence ID" value="MST48803.1"/>
    <property type="molecule type" value="Genomic_DNA"/>
</dbReference>
<reference evidence="3 4" key="1">
    <citation type="submission" date="2019-08" db="EMBL/GenBank/DDBJ databases">
        <title>In-depth cultivation of the pig gut microbiome towards novel bacterial diversity and tailored functional studies.</title>
        <authorList>
            <person name="Wylensek D."/>
            <person name="Hitch T.C.A."/>
            <person name="Clavel T."/>
        </authorList>
    </citation>
    <scope>NUCLEOTIDE SEQUENCE [LARGE SCALE GENOMIC DNA]</scope>
    <source>
        <strain evidence="3 4">RF-GAM-744-WT-7</strain>
    </source>
</reference>
<sequence length="392" mass="41797">MKDLSLLGIHTDSEHLVLVDEEGERYLLPINEELRSIVRQHRRKIAAALENAPAGSIRPKEIQSMIRGGATAEEVATAAGIELEHVKRYEAPVLSERAWAAQQARQTRVAPDPDAPDLGDLVIDRLATRGVAPESLRWDATRQPGEEWMIHLEFVQDAKTFEANWEFDMDNRVISALDEQSRWLTETATPSGSASLIRQSIFGRDAETAADPSGGERSTSGAGGASAGVSAGGGIPVDSPALSETEALLNELNAARGTRLTVVSGNDDDDVAAMEAAIASGFQEPPEDGVAQSRSYTADIPIGAARKSSASADSSGSERDNVTSFRSLRTQGGIISETEPPAPDDVSEGILPGMEALASETPPAPEPPRRSRQSGRAPMPSWDEILFGSKSE</sequence>
<feature type="compositionally biased region" description="Gly residues" evidence="1">
    <location>
        <begin position="221"/>
        <end position="235"/>
    </location>
</feature>
<dbReference type="InterPro" id="IPR047682">
    <property type="entry name" value="SepH-like"/>
</dbReference>
<dbReference type="NCBIfam" id="NF040712">
    <property type="entry name" value="SepH"/>
    <property type="match status" value="1"/>
</dbReference>
<evidence type="ECO:0000313" key="4">
    <source>
        <dbReference type="Proteomes" id="UP000442535"/>
    </source>
</evidence>
<dbReference type="Pfam" id="PF11268">
    <property type="entry name" value="DUF3071"/>
    <property type="match status" value="1"/>
</dbReference>
<evidence type="ECO:0000256" key="1">
    <source>
        <dbReference type="SAM" id="MobiDB-lite"/>
    </source>
</evidence>
<accession>A0A7K0K026</accession>
<comment type="caution">
    <text evidence="3">The sequence shown here is derived from an EMBL/GenBank/DDBJ whole genome shotgun (WGS) entry which is preliminary data.</text>
</comment>
<name>A0A7K0K026_9ACTO</name>
<organism evidence="3 4">
    <name type="scientific">Mobiluncus porci</name>
    <dbReference type="NCBI Taxonomy" id="2652278"/>
    <lineage>
        <taxon>Bacteria</taxon>
        <taxon>Bacillati</taxon>
        <taxon>Actinomycetota</taxon>
        <taxon>Actinomycetes</taxon>
        <taxon>Actinomycetales</taxon>
        <taxon>Actinomycetaceae</taxon>
        <taxon>Mobiluncus</taxon>
    </lineage>
</organism>
<dbReference type="Proteomes" id="UP000442535">
    <property type="component" value="Unassembled WGS sequence"/>
</dbReference>
<proteinExistence type="predicted"/>
<dbReference type="InterPro" id="IPR021421">
    <property type="entry name" value="DUF3071"/>
</dbReference>
<dbReference type="AlphaFoldDB" id="A0A7K0K026"/>
<evidence type="ECO:0000313" key="3">
    <source>
        <dbReference type="EMBL" id="MST48803.1"/>
    </source>
</evidence>
<feature type="region of interest" description="Disordered" evidence="1">
    <location>
        <begin position="206"/>
        <end position="238"/>
    </location>
</feature>
<protein>
    <submittedName>
        <fullName evidence="3">DUF3071 domain-containing protein</fullName>
    </submittedName>
</protein>
<feature type="compositionally biased region" description="Low complexity" evidence="1">
    <location>
        <begin position="305"/>
        <end position="315"/>
    </location>
</feature>
<feature type="domain" description="DUF3071" evidence="2">
    <location>
        <begin position="1"/>
        <end position="167"/>
    </location>
</feature>
<dbReference type="RefSeq" id="WP_154542951.1">
    <property type="nucleotide sequence ID" value="NZ_VUMY01000001.1"/>
</dbReference>